<dbReference type="RefSeq" id="WP_012615669.1">
    <property type="nucleotide sequence ID" value="NC_011831.1"/>
</dbReference>
<dbReference type="KEGG" id="cag:Cagg_0357"/>
<sequence length="1424" mass="152380">MHHPIAMLFIQHHRITDCAMNVTTLTLDLAPLADGRYHLRLTLHDGQSDTIRGPFVAGPFDAVALRAVALDPAAYGAALGRMLFAEAAALAAYRELYAAAVNRADALRLRVLLPAELYGLRWETLCDPEHNQPLALGKVWLSRYLAADDVTPLRPRPRSALRAVIAIAAPHDAARWGLAPIDAAAETARARQALAEIAADTDVVTATWEALSAAVRAGCDILYLVAHGALVDHQPWLWLVHGDGHAAKQAGADLAALIRSLAPDRRPRLIVLISCDGLTDDQPLTALGPRLAQAGVPAVLTAHGALSQAAAAVALPVFFTELSRDGQLDRALTHARLALQQARHSAWWALTLLNRLSDGRLWPPVTQPATAAPFRVPYQPNPLFTGREQEIEQLVATLCADSPEVTVITPVVHGTAGIGKSQLAVMVAYHTRDRFPGGVFWLNMADADGIAAQVAACGGPDGLNLPGWAGLALADQVAAVRRAWQEPVRRLLIFDNLEDPRLLAEWRPGVGGARVLVTSRNAHWRATLGVEHVALAPLSRADSRRLLLQPRAQAQRTAVDSLLADPATAAEADAICEQLGDLPLALALAGAYLEDLPNLPLAAYRQQLAQTVLSNESLSDELAKVALLPTHYPRGVAAAIQLSYDRLDPQRDAQARAVLHRLAWLAPAPVPLPLVGALAGGDPADPAAAAADPVLRRLGEVGLAERSADGVAIHRLVAAFARACNPDDRATLAATAAAAVAVMDMREIERAPLAATPYRPHLLALCDHAGALDERSAAQLLMVTAGLLYHQGDYAAARPLYERALAISERALGPDHPQTATSLNNLALLLASQGDYAAARPLYERALAIRERALGPDHPDTAASLHNLALLLASQGDYAAARPLYERALAIRERALGPDHPDTATSLDNLAYLLQQQGDYAAARPLYERALAIRERALGPDHPQTATSLHNLALLLASQGDYAAARPLYERALAISERALGPDHPDTATSLNNLALLLESQGDDAAARPLYERALAIRERALGPDHPDTATSLHNLARLLYHQGDYAAARPLYERALAIYERALGPDHPQTATSLNNLAGLLASQGDYAAARPLVERALAIRERALGPDHPQTATSLTNLAGLLASQGDYAAARPLYERALAIYERALGPDHPQTATSLHNLARLLYHQGDYAAARPLYERALAIRERALGPDHPDTAASLHNLAGLLYHQGDDAAARPLYERALAIYERALGPDHPDTATSLHNLAGLLYHQGDYAAARPLYERALAIYERALGPDHPDTATSLNNLALLLASQGDDAAARPLYERALAIRERALGPDHPDTAASLTNLALLLASQGDDAAARPLFERALAIYERALGPDHPDTAASLNNLAGLLASQGDYAAARPLFERALRIMEQRLGVNHPNTQLVRANLRNLLKQLGAA</sequence>
<dbReference type="PANTHER" id="PTHR45783">
    <property type="entry name" value="KINESIN LIGHT CHAIN"/>
    <property type="match status" value="1"/>
</dbReference>
<evidence type="ECO:0000256" key="4">
    <source>
        <dbReference type="ARBA" id="ARBA00022701"/>
    </source>
</evidence>
<dbReference type="Pfam" id="PF13424">
    <property type="entry name" value="TPR_12"/>
    <property type="match status" value="6"/>
</dbReference>
<dbReference type="EMBL" id="CP001337">
    <property type="protein sequence ID" value="ACL23303.1"/>
    <property type="molecule type" value="Genomic_DNA"/>
</dbReference>
<dbReference type="PANTHER" id="PTHR45783:SF3">
    <property type="entry name" value="KINESIN LIGHT CHAIN"/>
    <property type="match status" value="1"/>
</dbReference>
<dbReference type="Gene3D" id="3.40.50.300">
    <property type="entry name" value="P-loop containing nucleotide triphosphate hydrolases"/>
    <property type="match status" value="1"/>
</dbReference>
<feature type="repeat" description="TPR" evidence="10">
    <location>
        <begin position="904"/>
        <end position="937"/>
    </location>
</feature>
<evidence type="ECO:0000256" key="6">
    <source>
        <dbReference type="ARBA" id="ARBA00022803"/>
    </source>
</evidence>
<reference evidence="12" key="1">
    <citation type="submission" date="2008-12" db="EMBL/GenBank/DDBJ databases">
        <title>Complete sequence of Chloroflexus aggregans DSM 9485.</title>
        <authorList>
            <consortium name="US DOE Joint Genome Institute"/>
            <person name="Lucas S."/>
            <person name="Copeland A."/>
            <person name="Lapidus A."/>
            <person name="Glavina del Rio T."/>
            <person name="Dalin E."/>
            <person name="Tice H."/>
            <person name="Pitluck S."/>
            <person name="Foster B."/>
            <person name="Larimer F."/>
            <person name="Land M."/>
            <person name="Hauser L."/>
            <person name="Kyrpides N."/>
            <person name="Mikhailova N."/>
            <person name="Bryant D."/>
            <person name="Richardson P."/>
        </authorList>
    </citation>
    <scope>NUCLEOTIDE SEQUENCE</scope>
    <source>
        <strain evidence="12">DSM 9485</strain>
    </source>
</reference>
<dbReference type="PROSITE" id="PS50005">
    <property type="entry name" value="TPR"/>
    <property type="match status" value="7"/>
</dbReference>
<keyword evidence="6 10" id="KW-0802">TPR repeat</keyword>
<keyword evidence="9" id="KW-0206">Cytoskeleton</keyword>
<evidence type="ECO:0000259" key="11">
    <source>
        <dbReference type="Pfam" id="PF12770"/>
    </source>
</evidence>
<keyword evidence="5" id="KW-0677">Repeat</keyword>
<feature type="domain" description="CHAT" evidence="11">
    <location>
        <begin position="75"/>
        <end position="350"/>
    </location>
</feature>
<keyword evidence="8" id="KW-0505">Motor protein</keyword>
<feature type="repeat" description="TPR" evidence="10">
    <location>
        <begin position="820"/>
        <end position="853"/>
    </location>
</feature>
<dbReference type="InterPro" id="IPR019734">
    <property type="entry name" value="TPR_rpt"/>
</dbReference>
<evidence type="ECO:0000256" key="1">
    <source>
        <dbReference type="ARBA" id="ARBA00004245"/>
    </source>
</evidence>
<dbReference type="GO" id="GO:0005737">
    <property type="term" value="C:cytoplasm"/>
    <property type="evidence" value="ECO:0007669"/>
    <property type="project" value="TreeGrafter"/>
</dbReference>
<keyword evidence="7" id="KW-0175">Coiled coil</keyword>
<dbReference type="SMART" id="SM00028">
    <property type="entry name" value="TPR"/>
    <property type="match status" value="15"/>
</dbReference>
<evidence type="ECO:0000256" key="7">
    <source>
        <dbReference type="ARBA" id="ARBA00023054"/>
    </source>
</evidence>
<evidence type="ECO:0000256" key="3">
    <source>
        <dbReference type="ARBA" id="ARBA00022490"/>
    </source>
</evidence>
<dbReference type="Proteomes" id="UP000002508">
    <property type="component" value="Chromosome"/>
</dbReference>
<dbReference type="SUPFAM" id="SSF52540">
    <property type="entry name" value="P-loop containing nucleoside triphosphate hydrolases"/>
    <property type="match status" value="1"/>
</dbReference>
<gene>
    <name evidence="12" type="ordered locus">Cagg_0357</name>
</gene>
<dbReference type="GO" id="GO:0019894">
    <property type="term" value="F:kinesin binding"/>
    <property type="evidence" value="ECO:0007669"/>
    <property type="project" value="TreeGrafter"/>
</dbReference>
<evidence type="ECO:0000256" key="9">
    <source>
        <dbReference type="ARBA" id="ARBA00023212"/>
    </source>
</evidence>
<evidence type="ECO:0000313" key="12">
    <source>
        <dbReference type="EMBL" id="ACL23303.1"/>
    </source>
</evidence>
<dbReference type="Pfam" id="PF13176">
    <property type="entry name" value="TPR_7"/>
    <property type="match status" value="2"/>
</dbReference>
<keyword evidence="13" id="KW-1185">Reference proteome</keyword>
<feature type="repeat" description="TPR" evidence="10">
    <location>
        <begin position="1366"/>
        <end position="1399"/>
    </location>
</feature>
<protein>
    <submittedName>
        <fullName evidence="12">Tetratricopeptide TPR_2 repeat protein</fullName>
    </submittedName>
</protein>
<keyword evidence="4" id="KW-0493">Microtubule</keyword>
<dbReference type="HOGENOM" id="CLU_243046_0_0_0"/>
<dbReference type="InterPro" id="IPR024983">
    <property type="entry name" value="CHAT_dom"/>
</dbReference>
<dbReference type="GO" id="GO:0007018">
    <property type="term" value="P:microtubule-based movement"/>
    <property type="evidence" value="ECO:0007669"/>
    <property type="project" value="TreeGrafter"/>
</dbReference>
<proteinExistence type="inferred from homology"/>
<dbReference type="SUPFAM" id="SSF48452">
    <property type="entry name" value="TPR-like"/>
    <property type="match status" value="2"/>
</dbReference>
<evidence type="ECO:0000256" key="8">
    <source>
        <dbReference type="ARBA" id="ARBA00023175"/>
    </source>
</evidence>
<dbReference type="eggNOG" id="COG0457">
    <property type="taxonomic scope" value="Bacteria"/>
</dbReference>
<dbReference type="OrthoDB" id="136633at2"/>
<name>B8G2Z9_CHLAD</name>
<feature type="repeat" description="TPR" evidence="10">
    <location>
        <begin position="1030"/>
        <end position="1063"/>
    </location>
</feature>
<dbReference type="GO" id="GO:0005871">
    <property type="term" value="C:kinesin complex"/>
    <property type="evidence" value="ECO:0007669"/>
    <property type="project" value="InterPro"/>
</dbReference>
<dbReference type="GO" id="GO:0005874">
    <property type="term" value="C:microtubule"/>
    <property type="evidence" value="ECO:0007669"/>
    <property type="project" value="UniProtKB-KW"/>
</dbReference>
<dbReference type="InterPro" id="IPR011990">
    <property type="entry name" value="TPR-like_helical_dom_sf"/>
</dbReference>
<dbReference type="eggNOG" id="COG4995">
    <property type="taxonomic scope" value="Bacteria"/>
</dbReference>
<dbReference type="Pfam" id="PF12770">
    <property type="entry name" value="CHAT"/>
    <property type="match status" value="1"/>
</dbReference>
<keyword evidence="3" id="KW-0963">Cytoplasm</keyword>
<evidence type="ECO:0000256" key="5">
    <source>
        <dbReference type="ARBA" id="ARBA00022737"/>
    </source>
</evidence>
<evidence type="ECO:0000313" key="13">
    <source>
        <dbReference type="Proteomes" id="UP000002508"/>
    </source>
</evidence>
<dbReference type="Gene3D" id="1.25.40.10">
    <property type="entry name" value="Tetratricopeptide repeat domain"/>
    <property type="match status" value="5"/>
</dbReference>
<dbReference type="InterPro" id="IPR002151">
    <property type="entry name" value="Kinesin_light"/>
</dbReference>
<dbReference type="STRING" id="326427.Cagg_0357"/>
<evidence type="ECO:0000256" key="2">
    <source>
        <dbReference type="ARBA" id="ARBA00009622"/>
    </source>
</evidence>
<accession>B8G2Z9</accession>
<feature type="repeat" description="TPR" evidence="10">
    <location>
        <begin position="862"/>
        <end position="895"/>
    </location>
</feature>
<feature type="repeat" description="TPR" evidence="10">
    <location>
        <begin position="946"/>
        <end position="979"/>
    </location>
</feature>
<comment type="similarity">
    <text evidence="2">Belongs to the kinesin light chain family.</text>
</comment>
<comment type="subcellular location">
    <subcellularLocation>
        <location evidence="1">Cytoplasm</location>
        <location evidence="1">Cytoskeleton</location>
    </subcellularLocation>
</comment>
<dbReference type="InterPro" id="IPR027417">
    <property type="entry name" value="P-loop_NTPase"/>
</dbReference>
<organism evidence="12 13">
    <name type="scientific">Chloroflexus aggregans (strain MD-66 / DSM 9485)</name>
    <dbReference type="NCBI Taxonomy" id="326427"/>
    <lineage>
        <taxon>Bacteria</taxon>
        <taxon>Bacillati</taxon>
        <taxon>Chloroflexota</taxon>
        <taxon>Chloroflexia</taxon>
        <taxon>Chloroflexales</taxon>
        <taxon>Chloroflexineae</taxon>
        <taxon>Chloroflexaceae</taxon>
        <taxon>Chloroflexus</taxon>
    </lineage>
</organism>
<feature type="repeat" description="TPR" evidence="10">
    <location>
        <begin position="1156"/>
        <end position="1189"/>
    </location>
</feature>
<evidence type="ECO:0000256" key="10">
    <source>
        <dbReference type="PROSITE-ProRule" id="PRU00339"/>
    </source>
</evidence>
<dbReference type="Pfam" id="PF13374">
    <property type="entry name" value="TPR_10"/>
    <property type="match status" value="1"/>
</dbReference>